<keyword evidence="1" id="KW-0479">Metal-binding</keyword>
<feature type="transmembrane region" description="Helical" evidence="4">
    <location>
        <begin position="445"/>
        <end position="468"/>
    </location>
</feature>
<dbReference type="Pfam" id="PF10551">
    <property type="entry name" value="MULE"/>
    <property type="match status" value="1"/>
</dbReference>
<accession>A0A815Y5Q1</accession>
<evidence type="ECO:0000259" key="6">
    <source>
        <dbReference type="Pfam" id="PF10551"/>
    </source>
</evidence>
<dbReference type="PANTHER" id="PTHR47160">
    <property type="entry name" value="PUTATIVE-RELATED"/>
    <property type="match status" value="1"/>
</dbReference>
<gene>
    <name evidence="8" type="ORF">BYL167_LOCUS18233</name>
    <name evidence="7" type="ORF">CJN711_LOCUS31533</name>
</gene>
<dbReference type="InterPro" id="IPR018289">
    <property type="entry name" value="MULE_transposase_dom"/>
</dbReference>
<evidence type="ECO:0008006" key="10">
    <source>
        <dbReference type="Google" id="ProtNLM"/>
    </source>
</evidence>
<organism evidence="7 9">
    <name type="scientific">Rotaria magnacalcarata</name>
    <dbReference type="NCBI Taxonomy" id="392030"/>
    <lineage>
        <taxon>Eukaryota</taxon>
        <taxon>Metazoa</taxon>
        <taxon>Spiralia</taxon>
        <taxon>Gnathifera</taxon>
        <taxon>Rotifera</taxon>
        <taxon>Eurotatoria</taxon>
        <taxon>Bdelloidea</taxon>
        <taxon>Philodinida</taxon>
        <taxon>Philodinidae</taxon>
        <taxon>Rotaria</taxon>
    </lineage>
</organism>
<dbReference type="GO" id="GO:0008270">
    <property type="term" value="F:zinc ion binding"/>
    <property type="evidence" value="ECO:0007669"/>
    <property type="project" value="UniProtKB-KW"/>
</dbReference>
<keyword evidence="4" id="KW-0472">Membrane</keyword>
<keyword evidence="3" id="KW-0862">Zinc</keyword>
<dbReference type="PANTHER" id="PTHR47160:SF10">
    <property type="entry name" value="MULE TRANSPOSASE DOMAIN-CONTAINING PROTEIN"/>
    <property type="match status" value="1"/>
</dbReference>
<evidence type="ECO:0000256" key="3">
    <source>
        <dbReference type="ARBA" id="ARBA00022833"/>
    </source>
</evidence>
<feature type="domain" description="MULE transposase" evidence="6">
    <location>
        <begin position="174"/>
        <end position="265"/>
    </location>
</feature>
<dbReference type="Gene3D" id="2.20.25.240">
    <property type="match status" value="1"/>
</dbReference>
<protein>
    <recommendedName>
        <fullName evidence="10">MULE transposase domain-containing protein</fullName>
    </recommendedName>
</protein>
<comment type="caution">
    <text evidence="7">The sequence shown here is derived from an EMBL/GenBank/DDBJ whole genome shotgun (WGS) entry which is preliminary data.</text>
</comment>
<evidence type="ECO:0000313" key="8">
    <source>
        <dbReference type="EMBL" id="CAF4083989.1"/>
    </source>
</evidence>
<name>A0A815Y5Q1_9BILA</name>
<evidence type="ECO:0000256" key="2">
    <source>
        <dbReference type="ARBA" id="ARBA00022771"/>
    </source>
</evidence>
<evidence type="ECO:0000313" key="9">
    <source>
        <dbReference type="Proteomes" id="UP000663855"/>
    </source>
</evidence>
<evidence type="ECO:0000313" key="7">
    <source>
        <dbReference type="EMBL" id="CAF1565981.1"/>
    </source>
</evidence>
<dbReference type="EMBL" id="CAJNOV010015024">
    <property type="protein sequence ID" value="CAF1565981.1"/>
    <property type="molecule type" value="Genomic_DNA"/>
</dbReference>
<dbReference type="Pfam" id="PF04500">
    <property type="entry name" value="FLYWCH"/>
    <property type="match status" value="1"/>
</dbReference>
<reference evidence="7" key="1">
    <citation type="submission" date="2021-02" db="EMBL/GenBank/DDBJ databases">
        <authorList>
            <person name="Nowell W R."/>
        </authorList>
    </citation>
    <scope>NUCLEOTIDE SEQUENCE</scope>
</reference>
<keyword evidence="4" id="KW-0812">Transmembrane</keyword>
<dbReference type="AlphaFoldDB" id="A0A815Y5Q1"/>
<dbReference type="Proteomes" id="UP000663855">
    <property type="component" value="Unassembled WGS sequence"/>
</dbReference>
<evidence type="ECO:0000256" key="1">
    <source>
        <dbReference type="ARBA" id="ARBA00022723"/>
    </source>
</evidence>
<feature type="domain" description="FLYWCH-type" evidence="5">
    <location>
        <begin position="9"/>
        <end position="64"/>
    </location>
</feature>
<evidence type="ECO:0000256" key="4">
    <source>
        <dbReference type="SAM" id="Phobius"/>
    </source>
</evidence>
<keyword evidence="4" id="KW-1133">Transmembrane helix</keyword>
<dbReference type="InterPro" id="IPR007588">
    <property type="entry name" value="Znf_FLYWCH"/>
</dbReference>
<sequence length="500" mass="57786">MSQSEQPSSVKGKPTIFHEGYIYTVERTTKTKSIFRCKNRDCKARCYTNLSMDALLLLPTSHCHAPQPDSVPAIQLKNEIKAHADITDGSTSTIIHSALRTYPLSDAVQHPKNEPLMLMIQRQRTTETVDADGRLPDKLRKTYRDEGFILHEDKKLIIFTKKTNLSILKQNKHWFADGTFKVCPDDYYQLFTLHTMMTNAITPLVYGLLIGKSAEDYNLFIEKVLEQDKFQPKSIMTDFETGTIKSVKDMLPNILHRGCLFHFSQAAWQQVQSKGLTTKYNEDEVFRLNVKQLTALTFVPLDQIIIGFDLICDQFDDDADDLLEYFEKTCIDEPKRRGTGRKKPQFDHKLWNIHGRVVATVPRPNNSVEGSHNAIANRAAISHPTIVKLGEKIRRSQSKFEVDMTKILQGHDIKTKKACYRKLDERITRLASAFDLTQLDQFKKIWQLTLLFGLFSFLFFPQLVHYYVMYYSQNKQILTHQFLSFNKKEELIKKEDAMNG</sequence>
<evidence type="ECO:0000259" key="5">
    <source>
        <dbReference type="Pfam" id="PF04500"/>
    </source>
</evidence>
<dbReference type="Proteomes" id="UP000681967">
    <property type="component" value="Unassembled WGS sequence"/>
</dbReference>
<keyword evidence="2" id="KW-0863">Zinc-finger</keyword>
<proteinExistence type="predicted"/>
<dbReference type="EMBL" id="CAJOBH010007431">
    <property type="protein sequence ID" value="CAF4083989.1"/>
    <property type="molecule type" value="Genomic_DNA"/>
</dbReference>